<dbReference type="InterPro" id="IPR045046">
    <property type="entry name" value="Vps9-like"/>
</dbReference>
<evidence type="ECO:0000313" key="3">
    <source>
        <dbReference type="EMBL" id="TMW68934.1"/>
    </source>
</evidence>
<keyword evidence="4" id="KW-1185">Reference proteome</keyword>
<dbReference type="AlphaFoldDB" id="A0A8K1CSV1"/>
<dbReference type="GO" id="GO:0005085">
    <property type="term" value="F:guanyl-nucleotide exchange factor activity"/>
    <property type="evidence" value="ECO:0007669"/>
    <property type="project" value="InterPro"/>
</dbReference>
<organism evidence="3 4">
    <name type="scientific">Pythium oligandrum</name>
    <name type="common">Mycoparasitic fungus</name>
    <dbReference type="NCBI Taxonomy" id="41045"/>
    <lineage>
        <taxon>Eukaryota</taxon>
        <taxon>Sar</taxon>
        <taxon>Stramenopiles</taxon>
        <taxon>Oomycota</taxon>
        <taxon>Peronosporomycetes</taxon>
        <taxon>Pythiales</taxon>
        <taxon>Pythiaceae</taxon>
        <taxon>Pythium</taxon>
    </lineage>
</organism>
<dbReference type="Pfam" id="PF02204">
    <property type="entry name" value="VPS9"/>
    <property type="match status" value="1"/>
</dbReference>
<dbReference type="SUPFAM" id="SSF109993">
    <property type="entry name" value="VPS9 domain"/>
    <property type="match status" value="1"/>
</dbReference>
<dbReference type="SMART" id="SM00167">
    <property type="entry name" value="VPS9"/>
    <property type="match status" value="1"/>
</dbReference>
<dbReference type="PROSITE" id="PS51205">
    <property type="entry name" value="VPS9"/>
    <property type="match status" value="1"/>
</dbReference>
<gene>
    <name evidence="3" type="ORF">Poli38472_001090</name>
</gene>
<dbReference type="Gene3D" id="1.10.246.120">
    <property type="match status" value="1"/>
</dbReference>
<dbReference type="GO" id="GO:0030139">
    <property type="term" value="C:endocytic vesicle"/>
    <property type="evidence" value="ECO:0007669"/>
    <property type="project" value="TreeGrafter"/>
</dbReference>
<accession>A0A8K1CSV1</accession>
<feature type="region of interest" description="Disordered" evidence="1">
    <location>
        <begin position="1"/>
        <end position="78"/>
    </location>
</feature>
<feature type="domain" description="VPS9" evidence="2">
    <location>
        <begin position="331"/>
        <end position="475"/>
    </location>
</feature>
<dbReference type="InterPro" id="IPR037191">
    <property type="entry name" value="VPS9_dom_sf"/>
</dbReference>
<reference evidence="3" key="1">
    <citation type="submission" date="2019-03" db="EMBL/GenBank/DDBJ databases">
        <title>Long read genome sequence of the mycoparasitic Pythium oligandrum ATCC 38472 isolated from sugarbeet rhizosphere.</title>
        <authorList>
            <person name="Gaulin E."/>
        </authorList>
    </citation>
    <scope>NUCLEOTIDE SEQUENCE</scope>
    <source>
        <strain evidence="3">ATCC 38472_TT</strain>
    </source>
</reference>
<dbReference type="EMBL" id="SPLM01000001">
    <property type="protein sequence ID" value="TMW68934.1"/>
    <property type="molecule type" value="Genomic_DNA"/>
</dbReference>
<proteinExistence type="predicted"/>
<evidence type="ECO:0000313" key="4">
    <source>
        <dbReference type="Proteomes" id="UP000794436"/>
    </source>
</evidence>
<name>A0A8K1CSV1_PYTOL</name>
<dbReference type="GO" id="GO:0016192">
    <property type="term" value="P:vesicle-mediated transport"/>
    <property type="evidence" value="ECO:0007669"/>
    <property type="project" value="InterPro"/>
</dbReference>
<dbReference type="PANTHER" id="PTHR23101">
    <property type="entry name" value="RAB GDP/GTP EXCHANGE FACTOR"/>
    <property type="match status" value="1"/>
</dbReference>
<dbReference type="GO" id="GO:0031267">
    <property type="term" value="F:small GTPase binding"/>
    <property type="evidence" value="ECO:0007669"/>
    <property type="project" value="TreeGrafter"/>
</dbReference>
<dbReference type="InterPro" id="IPR003123">
    <property type="entry name" value="VPS9"/>
</dbReference>
<dbReference type="OrthoDB" id="300289at2759"/>
<dbReference type="Proteomes" id="UP000794436">
    <property type="component" value="Unassembled WGS sequence"/>
</dbReference>
<protein>
    <recommendedName>
        <fullName evidence="2">VPS9 domain-containing protein</fullName>
    </recommendedName>
</protein>
<dbReference type="PANTHER" id="PTHR23101:SF25">
    <property type="entry name" value="GTPASE-ACTIVATING PROTEIN AND VPS9 DOMAIN-CONTAINING PROTEIN 1"/>
    <property type="match status" value="1"/>
</dbReference>
<dbReference type="GO" id="GO:0005829">
    <property type="term" value="C:cytosol"/>
    <property type="evidence" value="ECO:0007669"/>
    <property type="project" value="TreeGrafter"/>
</dbReference>
<feature type="compositionally biased region" description="Basic and acidic residues" evidence="1">
    <location>
        <begin position="38"/>
        <end position="49"/>
    </location>
</feature>
<dbReference type="Gene3D" id="1.20.1050.80">
    <property type="entry name" value="VPS9 domain"/>
    <property type="match status" value="1"/>
</dbReference>
<feature type="compositionally biased region" description="Low complexity" evidence="1">
    <location>
        <begin position="8"/>
        <end position="25"/>
    </location>
</feature>
<comment type="caution">
    <text evidence="3">The sequence shown here is derived from an EMBL/GenBank/DDBJ whole genome shotgun (WGS) entry which is preliminary data.</text>
</comment>
<feature type="compositionally biased region" description="Polar residues" evidence="1">
    <location>
        <begin position="68"/>
        <end position="77"/>
    </location>
</feature>
<evidence type="ECO:0000259" key="2">
    <source>
        <dbReference type="PROSITE" id="PS51205"/>
    </source>
</evidence>
<evidence type="ECO:0000256" key="1">
    <source>
        <dbReference type="SAM" id="MobiDB-lite"/>
    </source>
</evidence>
<sequence length="538" mass="60411">MMFWTRNSASSESDSTSTTDALLASFLPRNPGSATSNGREKREKTRDARQSAGEDQDSIASRDAFENDPTTASTHGATPTYVLSDYRRSELLQAARANRMAWVDGDARGNGPVNAPSTMTVPAHCHEAVESISADMQTLVHSLDELKRRILPGLDTIENPTQDDKNNNAEFVTIVEELRSKDAELTAWKQLHLVNQGATSKRRLWTAHDKEMRFLVAFQDLITVLKKPSAAEIVYQIQLFVKKFDQWDLPSMLKQRALADRPGGHVQAFIDKLVLQMQRQERVRRLFASSSLDLLTLETRDDDEQLLHDVLEAFVMEKLCTKAMTPSIASAQEDDALHARLESLAFVEFKHLDLPTPSSDAVVQQWDELVEQLRQISGFLSPRRKMDCVLRVCQALTTLLSSINEVPGKFPSADEFLPGLIYLLLKANPHELKRNTHYILEYRRPSRLVSEPGYFFTHLVSSVAFLEQVNGDLLTITAEEFEEGLRRSKKRVTQEITEAAAHQAEQAAEAELATSTASVSQKLSVLEVRARRLASIKL</sequence>